<dbReference type="InterPro" id="IPR029068">
    <property type="entry name" value="Glyas_Bleomycin-R_OHBP_Dase"/>
</dbReference>
<dbReference type="InterPro" id="IPR004360">
    <property type="entry name" value="Glyas_Fos-R_dOase_dom"/>
</dbReference>
<reference evidence="2 3" key="1">
    <citation type="submission" date="2024-09" db="EMBL/GenBank/DDBJ databases">
        <title>Floridaenema gen nov. (Aerosakkonemataceae, Aerosakkonematales ord. nov., Cyanobacteria) from benthic tropical and subtropical fresh waters, with the description of four new species.</title>
        <authorList>
            <person name="Moretto J.A."/>
            <person name="Berthold D.E."/>
            <person name="Lefler F.W."/>
            <person name="Huang I.-S."/>
            <person name="Laughinghouse H. IV."/>
        </authorList>
    </citation>
    <scope>NUCLEOTIDE SEQUENCE [LARGE SCALE GENOMIC DNA]</scope>
    <source>
        <strain evidence="2 3">BLCC-F50</strain>
    </source>
</reference>
<dbReference type="Pfam" id="PF00903">
    <property type="entry name" value="Glyoxalase"/>
    <property type="match status" value="1"/>
</dbReference>
<protein>
    <submittedName>
        <fullName evidence="2">Glyoxalase superfamily protein</fullName>
    </submittedName>
</protein>
<dbReference type="RefSeq" id="WP_413263400.1">
    <property type="nucleotide sequence ID" value="NZ_JBHFNR010000083.1"/>
</dbReference>
<keyword evidence="3" id="KW-1185">Reference proteome</keyword>
<accession>A0ABV4XPW7</accession>
<name>A0ABV4XPW7_9CYAN</name>
<evidence type="ECO:0000259" key="1">
    <source>
        <dbReference type="PROSITE" id="PS51819"/>
    </source>
</evidence>
<dbReference type="PROSITE" id="PS51819">
    <property type="entry name" value="VOC"/>
    <property type="match status" value="1"/>
</dbReference>
<dbReference type="Proteomes" id="UP001576784">
    <property type="component" value="Unassembled WGS sequence"/>
</dbReference>
<dbReference type="SUPFAM" id="SSF54593">
    <property type="entry name" value="Glyoxalase/Bleomycin resistance protein/Dihydroxybiphenyl dioxygenase"/>
    <property type="match status" value="1"/>
</dbReference>
<sequence>MNNPPQIGSISPLIPAGDDLEKAIEFYEQKLGFTTIFREGDPIRMAIVKRDNAEIFLVKSDYHDLAKEISLRLQVTGIEQLYQELESKGDEIVHPNGKLETKPWGPKEFSVIDLAGVCLTFYEFPQ</sequence>
<organism evidence="2 3">
    <name type="scientific">Floridaenema flaviceps BLCC-F50</name>
    <dbReference type="NCBI Taxonomy" id="3153642"/>
    <lineage>
        <taxon>Bacteria</taxon>
        <taxon>Bacillati</taxon>
        <taxon>Cyanobacteriota</taxon>
        <taxon>Cyanophyceae</taxon>
        <taxon>Oscillatoriophycideae</taxon>
        <taxon>Aerosakkonematales</taxon>
        <taxon>Aerosakkonemataceae</taxon>
        <taxon>Floridanema</taxon>
        <taxon>Floridanema flaviceps</taxon>
    </lineage>
</organism>
<evidence type="ECO:0000313" key="2">
    <source>
        <dbReference type="EMBL" id="MFB2893743.1"/>
    </source>
</evidence>
<dbReference type="InterPro" id="IPR037523">
    <property type="entry name" value="VOC_core"/>
</dbReference>
<dbReference type="Gene3D" id="3.10.180.10">
    <property type="entry name" value="2,3-Dihydroxybiphenyl 1,2-Dioxygenase, domain 1"/>
    <property type="match status" value="1"/>
</dbReference>
<dbReference type="EMBL" id="JBHFNR010000083">
    <property type="protein sequence ID" value="MFB2893743.1"/>
    <property type="molecule type" value="Genomic_DNA"/>
</dbReference>
<gene>
    <name evidence="2" type="ORF">ACE1CI_12595</name>
</gene>
<evidence type="ECO:0000313" key="3">
    <source>
        <dbReference type="Proteomes" id="UP001576784"/>
    </source>
</evidence>
<feature type="domain" description="VOC" evidence="1">
    <location>
        <begin position="9"/>
        <end position="124"/>
    </location>
</feature>
<proteinExistence type="predicted"/>
<comment type="caution">
    <text evidence="2">The sequence shown here is derived from an EMBL/GenBank/DDBJ whole genome shotgun (WGS) entry which is preliminary data.</text>
</comment>